<organism evidence="1 2">
    <name type="scientific">Sporosarcina ureae</name>
    <dbReference type="NCBI Taxonomy" id="1571"/>
    <lineage>
        <taxon>Bacteria</taxon>
        <taxon>Bacillati</taxon>
        <taxon>Bacillota</taxon>
        <taxon>Bacilli</taxon>
        <taxon>Bacillales</taxon>
        <taxon>Caryophanaceae</taxon>
        <taxon>Sporosarcina</taxon>
    </lineage>
</organism>
<sequence>MKKEYMMYAMTLGLIGDAINKMIDAVEVKSPEGVKRAAKLFSSVATTMKEETPPDIFAIEHQELVEAFTLWNVANKQATAMRSENIVEAASAALNKHEGFLVSIMDRIYEKLRN</sequence>
<dbReference type="EMBL" id="CP015108">
    <property type="protein sequence ID" value="ARF13289.1"/>
    <property type="molecule type" value="Genomic_DNA"/>
</dbReference>
<name>A0ABN4YMX8_SPOUR</name>
<dbReference type="RefSeq" id="WP_029052851.1">
    <property type="nucleotide sequence ID" value="NZ_CP015108.1"/>
</dbReference>
<proteinExistence type="predicted"/>
<reference evidence="1 2" key="1">
    <citation type="submission" date="2016-04" db="EMBL/GenBank/DDBJ databases">
        <title>Comparative Genomics and Epigenetics of Sporosarcina ureae.</title>
        <authorList>
            <person name="Oliver A.S."/>
            <person name="Cooper K.K."/>
        </authorList>
    </citation>
    <scope>NUCLEOTIDE SEQUENCE [LARGE SCALE GENOMIC DNA]</scope>
    <source>
        <strain evidence="1 2">S204</strain>
    </source>
</reference>
<accession>A0ABN4YMX8</accession>
<gene>
    <name evidence="1" type="ORF">SporoS204_03295</name>
</gene>
<protein>
    <submittedName>
        <fullName evidence="1">Uncharacterized protein</fullName>
    </submittedName>
</protein>
<keyword evidence="2" id="KW-1185">Reference proteome</keyword>
<evidence type="ECO:0000313" key="2">
    <source>
        <dbReference type="Proteomes" id="UP000192486"/>
    </source>
</evidence>
<dbReference type="Proteomes" id="UP000192486">
    <property type="component" value="Chromosome"/>
</dbReference>
<evidence type="ECO:0000313" key="1">
    <source>
        <dbReference type="EMBL" id="ARF13289.1"/>
    </source>
</evidence>